<reference evidence="13" key="2">
    <citation type="submission" date="2021-04" db="EMBL/GenBank/DDBJ databases">
        <authorList>
            <person name="Gilroy R."/>
        </authorList>
    </citation>
    <scope>NUCLEOTIDE SEQUENCE</scope>
    <source>
        <strain evidence="13">CHK183-1962</strain>
    </source>
</reference>
<dbReference type="PRINTS" id="PR00123">
    <property type="entry name" value="ATPASEA"/>
</dbReference>
<evidence type="ECO:0000256" key="12">
    <source>
        <dbReference type="RuleBase" id="RU000483"/>
    </source>
</evidence>
<reference evidence="13" key="1">
    <citation type="journal article" date="2021" name="PeerJ">
        <title>Extensive microbial diversity within the chicken gut microbiome revealed by metagenomics and culture.</title>
        <authorList>
            <person name="Gilroy R."/>
            <person name="Ravi A."/>
            <person name="Getino M."/>
            <person name="Pursley I."/>
            <person name="Horton D.L."/>
            <person name="Alikhan N.F."/>
            <person name="Baker D."/>
            <person name="Gharbi K."/>
            <person name="Hall N."/>
            <person name="Watson M."/>
            <person name="Adriaenssens E.M."/>
            <person name="Foster-Nyarko E."/>
            <person name="Jarju S."/>
            <person name="Secka A."/>
            <person name="Antonio M."/>
            <person name="Oren A."/>
            <person name="Chaudhuri R.R."/>
            <person name="La Ragione R."/>
            <person name="Hildebrand F."/>
            <person name="Pallen M.J."/>
        </authorList>
    </citation>
    <scope>NUCLEOTIDE SEQUENCE</scope>
    <source>
        <strain evidence="13">CHK183-1962</strain>
    </source>
</reference>
<keyword evidence="5 11" id="KW-0812">Transmembrane</keyword>
<feature type="transmembrane region" description="Helical" evidence="11">
    <location>
        <begin position="46"/>
        <end position="64"/>
    </location>
</feature>
<keyword evidence="3 11" id="KW-0813">Transport</keyword>
<dbReference type="SUPFAM" id="SSF81336">
    <property type="entry name" value="F1F0 ATP synthase subunit A"/>
    <property type="match status" value="1"/>
</dbReference>
<dbReference type="InterPro" id="IPR045082">
    <property type="entry name" value="ATP_syn_F0_a_bact/chloroplast"/>
</dbReference>
<evidence type="ECO:0000256" key="8">
    <source>
        <dbReference type="ARBA" id="ARBA00023065"/>
    </source>
</evidence>
<dbReference type="AlphaFoldDB" id="A0A9D1XF23"/>
<dbReference type="InterPro" id="IPR035908">
    <property type="entry name" value="F0_ATP_A_sf"/>
</dbReference>
<dbReference type="NCBIfam" id="TIGR01131">
    <property type="entry name" value="ATP_synt_6_or_A"/>
    <property type="match status" value="1"/>
</dbReference>
<gene>
    <name evidence="11" type="primary">atpB</name>
    <name evidence="13" type="ORF">H9734_12200</name>
</gene>
<feature type="transmembrane region" description="Helical" evidence="11">
    <location>
        <begin position="105"/>
        <end position="124"/>
    </location>
</feature>
<dbReference type="PANTHER" id="PTHR42823:SF3">
    <property type="entry name" value="ATP SYNTHASE SUBUNIT A, CHLOROPLASTIC"/>
    <property type="match status" value="1"/>
</dbReference>
<evidence type="ECO:0000256" key="4">
    <source>
        <dbReference type="ARBA" id="ARBA00022547"/>
    </source>
</evidence>
<dbReference type="Gene3D" id="1.20.120.220">
    <property type="entry name" value="ATP synthase, F0 complex, subunit A"/>
    <property type="match status" value="1"/>
</dbReference>
<name>A0A9D1XF23_9FIRM</name>
<keyword evidence="8 11" id="KW-0406">Ion transport</keyword>
<keyword evidence="10 11" id="KW-0066">ATP synthesis</keyword>
<dbReference type="PANTHER" id="PTHR42823">
    <property type="entry name" value="ATP SYNTHASE SUBUNIT A, CHLOROPLASTIC"/>
    <property type="match status" value="1"/>
</dbReference>
<evidence type="ECO:0000256" key="7">
    <source>
        <dbReference type="ARBA" id="ARBA00022989"/>
    </source>
</evidence>
<dbReference type="GO" id="GO:0046933">
    <property type="term" value="F:proton-transporting ATP synthase activity, rotational mechanism"/>
    <property type="evidence" value="ECO:0007669"/>
    <property type="project" value="UniProtKB-UniRule"/>
</dbReference>
<evidence type="ECO:0000256" key="10">
    <source>
        <dbReference type="ARBA" id="ARBA00023310"/>
    </source>
</evidence>
<comment type="function">
    <text evidence="11 12">Key component of the proton channel; it plays a direct role in the translocation of protons across the membrane.</text>
</comment>
<evidence type="ECO:0000256" key="3">
    <source>
        <dbReference type="ARBA" id="ARBA00022448"/>
    </source>
</evidence>
<comment type="similarity">
    <text evidence="2 11 12">Belongs to the ATPase A chain family.</text>
</comment>
<comment type="subcellular location">
    <subcellularLocation>
        <location evidence="11 12">Cell membrane</location>
        <topology evidence="11 12">Multi-pass membrane protein</topology>
    </subcellularLocation>
    <subcellularLocation>
        <location evidence="1">Membrane</location>
        <topology evidence="1">Multi-pass membrane protein</topology>
    </subcellularLocation>
</comment>
<protein>
    <recommendedName>
        <fullName evidence="11 12">ATP synthase subunit a</fullName>
    </recommendedName>
    <alternativeName>
        <fullName evidence="11">ATP synthase F0 sector subunit a</fullName>
    </alternativeName>
    <alternativeName>
        <fullName evidence="11">F-ATPase subunit 6</fullName>
    </alternativeName>
</protein>
<dbReference type="CDD" id="cd00310">
    <property type="entry name" value="ATP-synt_Fo_a_6"/>
    <property type="match status" value="1"/>
</dbReference>
<keyword evidence="7 11" id="KW-1133">Transmembrane helix</keyword>
<dbReference type="EMBL" id="DXEK01000198">
    <property type="protein sequence ID" value="HIX78333.1"/>
    <property type="molecule type" value="Genomic_DNA"/>
</dbReference>
<keyword evidence="11" id="KW-1003">Cell membrane</keyword>
<evidence type="ECO:0000256" key="2">
    <source>
        <dbReference type="ARBA" id="ARBA00006810"/>
    </source>
</evidence>
<keyword evidence="9 11" id="KW-0472">Membrane</keyword>
<evidence type="ECO:0000256" key="5">
    <source>
        <dbReference type="ARBA" id="ARBA00022692"/>
    </source>
</evidence>
<dbReference type="GO" id="GO:0045259">
    <property type="term" value="C:proton-transporting ATP synthase complex"/>
    <property type="evidence" value="ECO:0007669"/>
    <property type="project" value="UniProtKB-KW"/>
</dbReference>
<dbReference type="HAMAP" id="MF_01393">
    <property type="entry name" value="ATP_synth_a_bact"/>
    <property type="match status" value="1"/>
</dbReference>
<comment type="caution">
    <text evidence="13">The sequence shown here is derived from an EMBL/GenBank/DDBJ whole genome shotgun (WGS) entry which is preliminary data.</text>
</comment>
<organism evidence="13 14">
    <name type="scientific">Candidatus Fusicatenibacter merdavium</name>
    <dbReference type="NCBI Taxonomy" id="2838600"/>
    <lineage>
        <taxon>Bacteria</taxon>
        <taxon>Bacillati</taxon>
        <taxon>Bacillota</taxon>
        <taxon>Clostridia</taxon>
        <taxon>Lachnospirales</taxon>
        <taxon>Lachnospiraceae</taxon>
        <taxon>Fusicatenibacter</taxon>
    </lineage>
</organism>
<evidence type="ECO:0000256" key="11">
    <source>
        <dbReference type="HAMAP-Rule" id="MF_01393"/>
    </source>
</evidence>
<evidence type="ECO:0000313" key="14">
    <source>
        <dbReference type="Proteomes" id="UP000886890"/>
    </source>
</evidence>
<evidence type="ECO:0000256" key="6">
    <source>
        <dbReference type="ARBA" id="ARBA00022781"/>
    </source>
</evidence>
<keyword evidence="4 11" id="KW-0138">CF(0)</keyword>
<dbReference type="Pfam" id="PF00119">
    <property type="entry name" value="ATP-synt_A"/>
    <property type="match status" value="1"/>
</dbReference>
<accession>A0A9D1XF23</accession>
<proteinExistence type="inferred from homology"/>
<feature type="transmembrane region" description="Helical" evidence="11">
    <location>
        <begin position="216"/>
        <end position="238"/>
    </location>
</feature>
<feature type="transmembrane region" description="Helical" evidence="11">
    <location>
        <begin position="188"/>
        <end position="210"/>
    </location>
</feature>
<evidence type="ECO:0000256" key="1">
    <source>
        <dbReference type="ARBA" id="ARBA00004141"/>
    </source>
</evidence>
<dbReference type="Proteomes" id="UP000886890">
    <property type="component" value="Unassembled WGS sequence"/>
</dbReference>
<dbReference type="GO" id="GO:0042777">
    <property type="term" value="P:proton motive force-driven plasma membrane ATP synthesis"/>
    <property type="evidence" value="ECO:0007669"/>
    <property type="project" value="TreeGrafter"/>
</dbReference>
<evidence type="ECO:0000313" key="13">
    <source>
        <dbReference type="EMBL" id="HIX78333.1"/>
    </source>
</evidence>
<evidence type="ECO:0000256" key="9">
    <source>
        <dbReference type="ARBA" id="ARBA00023136"/>
    </source>
</evidence>
<dbReference type="InterPro" id="IPR000568">
    <property type="entry name" value="ATP_synth_F0_asu"/>
</dbReference>
<dbReference type="GO" id="GO:0005886">
    <property type="term" value="C:plasma membrane"/>
    <property type="evidence" value="ECO:0007669"/>
    <property type="project" value="UniProtKB-SubCell"/>
</dbReference>
<sequence length="244" mass="27470">MEFPILSKRKSQKGGSNTAEFKDDLIEQLTCQTAFRLPILGDIDESVVVTWIIMAALVLVSIWLTHDLSVDHPSKKQLALESFYCWIKGFFEDILGDKGKRYTNYMITVILYLGVSNMIGLIGFKPPTKDMNVTIALALMSIILIEYSGIHSRGVKGWVKSFAEPMPMIAPINVMEIFIRPVSLCMRLFGNILGGFVVMELIKGVIPVIVPIPFSLYFDVFDGLIQAYVFVFLTSLFIKEQVED</sequence>
<keyword evidence="6 11" id="KW-0375">Hydrogen ion transport</keyword>
<dbReference type="NCBIfam" id="NF004486">
    <property type="entry name" value="PRK05815.3-4"/>
    <property type="match status" value="1"/>
</dbReference>